<organism evidence="1 2">
    <name type="scientific">Panagrolaimus superbus</name>
    <dbReference type="NCBI Taxonomy" id="310955"/>
    <lineage>
        <taxon>Eukaryota</taxon>
        <taxon>Metazoa</taxon>
        <taxon>Ecdysozoa</taxon>
        <taxon>Nematoda</taxon>
        <taxon>Chromadorea</taxon>
        <taxon>Rhabditida</taxon>
        <taxon>Tylenchina</taxon>
        <taxon>Panagrolaimomorpha</taxon>
        <taxon>Panagrolaimoidea</taxon>
        <taxon>Panagrolaimidae</taxon>
        <taxon>Panagrolaimus</taxon>
    </lineage>
</organism>
<dbReference type="Proteomes" id="UP000887577">
    <property type="component" value="Unplaced"/>
</dbReference>
<keyword evidence="1" id="KW-1185">Reference proteome</keyword>
<accession>A0A914YFC2</accession>
<reference evidence="2" key="1">
    <citation type="submission" date="2022-11" db="UniProtKB">
        <authorList>
            <consortium name="WormBaseParasite"/>
        </authorList>
    </citation>
    <scope>IDENTIFICATION</scope>
</reference>
<dbReference type="WBParaSite" id="PSU_v2.g18996.t1">
    <property type="protein sequence ID" value="PSU_v2.g18996.t1"/>
    <property type="gene ID" value="PSU_v2.g18996"/>
</dbReference>
<evidence type="ECO:0000313" key="1">
    <source>
        <dbReference type="Proteomes" id="UP000887577"/>
    </source>
</evidence>
<protein>
    <submittedName>
        <fullName evidence="2">Uncharacterized protein</fullName>
    </submittedName>
</protein>
<name>A0A914YFC2_9BILA</name>
<evidence type="ECO:0000313" key="2">
    <source>
        <dbReference type="WBParaSite" id="PSU_v2.g18996.t1"/>
    </source>
</evidence>
<dbReference type="AlphaFoldDB" id="A0A914YFC2"/>
<proteinExistence type="predicted"/>
<sequence>MQLRKAMMGAMFQSRQSMMEPRMQQIMQRIRQIHQNENISFSQERSQIKQVIASAPPEVRAKFQEMRERFRNGGGGAGAGMMMMGRGGGGGGFGGMMGNGGGMFGGGAQGFWTFWKRFSRSIWRI</sequence>